<evidence type="ECO:0000313" key="3">
    <source>
        <dbReference type="Proteomes" id="UP001175228"/>
    </source>
</evidence>
<organism evidence="2 3">
    <name type="scientific">Armillaria luteobubalina</name>
    <dbReference type="NCBI Taxonomy" id="153913"/>
    <lineage>
        <taxon>Eukaryota</taxon>
        <taxon>Fungi</taxon>
        <taxon>Dikarya</taxon>
        <taxon>Basidiomycota</taxon>
        <taxon>Agaricomycotina</taxon>
        <taxon>Agaricomycetes</taxon>
        <taxon>Agaricomycetidae</taxon>
        <taxon>Agaricales</taxon>
        <taxon>Marasmiineae</taxon>
        <taxon>Physalacriaceae</taxon>
        <taxon>Armillaria</taxon>
    </lineage>
</organism>
<dbReference type="EMBL" id="JAUEPU010000017">
    <property type="protein sequence ID" value="KAK0495602.1"/>
    <property type="molecule type" value="Genomic_DNA"/>
</dbReference>
<feature type="region of interest" description="Disordered" evidence="1">
    <location>
        <begin position="83"/>
        <end position="117"/>
    </location>
</feature>
<protein>
    <submittedName>
        <fullName evidence="2">Uncharacterized protein</fullName>
    </submittedName>
</protein>
<sequence length="270" mass="30664">MAPLIIDQISRNPAAEPFQVHMEQDMRCPSPVPVNDELLCPYSDVLVDGETWAFTEQNHVEEETGPCFLVTTPLYRAVTCVEVPDEEGEKEGSTGQIDDSDEEAAAPHPPRKGIFLPPPTIDEVQAAHGDLIAMLNPWRKKKKGYKDPEINRKQRIALEHMKIFSHTYLEMEKAKRPGEGNKWMAASLQTAAIDRKGPYLAGCLRKQLWQFIADRNETPEWDFHTCGCSLLDDEDFAQELHLHLQSLGEFITAEDIVHYIDTPEMLTRLK</sequence>
<proteinExistence type="predicted"/>
<dbReference type="AlphaFoldDB" id="A0AA39Q3J3"/>
<dbReference type="Proteomes" id="UP001175228">
    <property type="component" value="Unassembled WGS sequence"/>
</dbReference>
<gene>
    <name evidence="2" type="ORF">EDD18DRAFT_1354057</name>
</gene>
<keyword evidence="3" id="KW-1185">Reference proteome</keyword>
<comment type="caution">
    <text evidence="2">The sequence shown here is derived from an EMBL/GenBank/DDBJ whole genome shotgun (WGS) entry which is preliminary data.</text>
</comment>
<evidence type="ECO:0000313" key="2">
    <source>
        <dbReference type="EMBL" id="KAK0495602.1"/>
    </source>
</evidence>
<reference evidence="2" key="1">
    <citation type="submission" date="2023-06" db="EMBL/GenBank/DDBJ databases">
        <authorList>
            <consortium name="Lawrence Berkeley National Laboratory"/>
            <person name="Ahrendt S."/>
            <person name="Sahu N."/>
            <person name="Indic B."/>
            <person name="Wong-Bajracharya J."/>
            <person name="Merenyi Z."/>
            <person name="Ke H.-M."/>
            <person name="Monk M."/>
            <person name="Kocsube S."/>
            <person name="Drula E."/>
            <person name="Lipzen A."/>
            <person name="Balint B."/>
            <person name="Henrissat B."/>
            <person name="Andreopoulos B."/>
            <person name="Martin F.M."/>
            <person name="Harder C.B."/>
            <person name="Rigling D."/>
            <person name="Ford K.L."/>
            <person name="Foster G.D."/>
            <person name="Pangilinan J."/>
            <person name="Papanicolaou A."/>
            <person name="Barry K."/>
            <person name="LaButti K."/>
            <person name="Viragh M."/>
            <person name="Koriabine M."/>
            <person name="Yan M."/>
            <person name="Riley R."/>
            <person name="Champramary S."/>
            <person name="Plett K.L."/>
            <person name="Tsai I.J."/>
            <person name="Slot J."/>
            <person name="Sipos G."/>
            <person name="Plett J."/>
            <person name="Nagy L.G."/>
            <person name="Grigoriev I.V."/>
        </authorList>
    </citation>
    <scope>NUCLEOTIDE SEQUENCE</scope>
    <source>
        <strain evidence="2">HWK02</strain>
    </source>
</reference>
<name>A0AA39Q3J3_9AGAR</name>
<evidence type="ECO:0000256" key="1">
    <source>
        <dbReference type="SAM" id="MobiDB-lite"/>
    </source>
</evidence>
<accession>A0AA39Q3J3</accession>